<keyword evidence="4" id="KW-0233">DNA recombination</keyword>
<feature type="domain" description="Tyr recombinase" evidence="5">
    <location>
        <begin position="162"/>
        <end position="348"/>
    </location>
</feature>
<accession>A0A0D1JH24</accession>
<dbReference type="Pfam" id="PF00589">
    <property type="entry name" value="Phage_integrase"/>
    <property type="match status" value="1"/>
</dbReference>
<dbReference type="InterPro" id="IPR028259">
    <property type="entry name" value="AP2-like_int_N"/>
</dbReference>
<organism evidence="6 7">
    <name type="scientific">Weissella cibaria</name>
    <dbReference type="NCBI Taxonomy" id="137591"/>
    <lineage>
        <taxon>Bacteria</taxon>
        <taxon>Bacillati</taxon>
        <taxon>Bacillota</taxon>
        <taxon>Bacilli</taxon>
        <taxon>Lactobacillales</taxon>
        <taxon>Lactobacillaceae</taxon>
        <taxon>Weissella</taxon>
    </lineage>
</organism>
<dbReference type="EMBL" id="JWHU01000017">
    <property type="protein sequence ID" value="KIU20648.1"/>
    <property type="molecule type" value="Genomic_DNA"/>
</dbReference>
<gene>
    <name evidence="6" type="ORF">QX99_01118</name>
</gene>
<dbReference type="PANTHER" id="PTHR30349">
    <property type="entry name" value="PHAGE INTEGRASE-RELATED"/>
    <property type="match status" value="1"/>
</dbReference>
<dbReference type="InterPro" id="IPR013762">
    <property type="entry name" value="Integrase-like_cat_sf"/>
</dbReference>
<dbReference type="RefSeq" id="WP_043711301.1">
    <property type="nucleotide sequence ID" value="NZ_JALOCT010000027.1"/>
</dbReference>
<name>A0A0D1JH24_9LACO</name>
<evidence type="ECO:0000256" key="1">
    <source>
        <dbReference type="ARBA" id="ARBA00008857"/>
    </source>
</evidence>
<comment type="caution">
    <text evidence="6">The sequence shown here is derived from an EMBL/GenBank/DDBJ whole genome shotgun (WGS) entry which is preliminary data.</text>
</comment>
<evidence type="ECO:0000256" key="4">
    <source>
        <dbReference type="ARBA" id="ARBA00023172"/>
    </source>
</evidence>
<dbReference type="CDD" id="cd01189">
    <property type="entry name" value="INT_ICEBs1_C_like"/>
    <property type="match status" value="1"/>
</dbReference>
<sequence length="355" mass="40843">MSVSKLGKKYRVVISKTIEGKRRRWTKSDFSTKAAAKAWEADLLAKLNSGVEIDKTRVLFTEFYDDWLERHLESGIKQQTRLNHLATQKIVHEYFKNVKLENLTRRRYQKFLDEYAVNHHSSTVRQVSMRVAMPIKEAFSDGILSLDPTHGAKFKGAESKAEELKFLEESDLDKLLEYIQNEPITPAHFAIYTAALSGMRAGEILALTLKDINVADKTISVTKTKTNRPPYEYTTPKTRKSTRVIAMPDRYFIQFERFLKAYPKLEEHIFGEKTTQSVPSHYLRKMIKELGIKPITLHGLRHTHASFLISKGINVAYVSERLGHSSVTITQNTYFHLLSTKRNSESDKTLALFDD</sequence>
<dbReference type="Pfam" id="PF14657">
    <property type="entry name" value="Arm-DNA-bind_4"/>
    <property type="match status" value="1"/>
</dbReference>
<evidence type="ECO:0000259" key="5">
    <source>
        <dbReference type="PROSITE" id="PS51898"/>
    </source>
</evidence>
<dbReference type="Proteomes" id="UP000032287">
    <property type="component" value="Unassembled WGS sequence"/>
</dbReference>
<dbReference type="GO" id="GO:0006310">
    <property type="term" value="P:DNA recombination"/>
    <property type="evidence" value="ECO:0007669"/>
    <property type="project" value="UniProtKB-KW"/>
</dbReference>
<proteinExistence type="inferred from homology"/>
<reference evidence="6 7" key="1">
    <citation type="journal article" date="2015" name="Microbiology (Mosc.)">
        <title>Genomics of the Weissella cibaria species with an examination of its metabolic traits.</title>
        <authorList>
            <person name="Lynch K.M."/>
            <person name="Lucid A."/>
            <person name="Arendt E.K."/>
            <person name="Sleator R.D."/>
            <person name="Lucey B."/>
            <person name="Coffey A."/>
        </authorList>
    </citation>
    <scope>NUCLEOTIDE SEQUENCE [LARGE SCALE GENOMIC DNA]</scope>
    <source>
        <strain evidence="6 7">MG1</strain>
    </source>
</reference>
<dbReference type="Pfam" id="PF14659">
    <property type="entry name" value="Phage_int_SAM_3"/>
    <property type="match status" value="1"/>
</dbReference>
<protein>
    <submittedName>
        <fullName evidence="6">Putative prophage phiRv2 integrase</fullName>
    </submittedName>
</protein>
<keyword evidence="2" id="KW-0229">DNA integration</keyword>
<evidence type="ECO:0000313" key="6">
    <source>
        <dbReference type="EMBL" id="KIU20648.1"/>
    </source>
</evidence>
<dbReference type="InterPro" id="IPR002104">
    <property type="entry name" value="Integrase_catalytic"/>
</dbReference>
<evidence type="ECO:0000256" key="3">
    <source>
        <dbReference type="ARBA" id="ARBA00023125"/>
    </source>
</evidence>
<dbReference type="PATRIC" id="fig|137591.25.peg.1088"/>
<dbReference type="InterPro" id="IPR004107">
    <property type="entry name" value="Integrase_SAM-like_N"/>
</dbReference>
<comment type="similarity">
    <text evidence="1">Belongs to the 'phage' integrase family.</text>
</comment>
<dbReference type="InterPro" id="IPR010998">
    <property type="entry name" value="Integrase_recombinase_N"/>
</dbReference>
<keyword evidence="3" id="KW-0238">DNA-binding</keyword>
<dbReference type="Gene3D" id="1.10.443.10">
    <property type="entry name" value="Intergrase catalytic core"/>
    <property type="match status" value="1"/>
</dbReference>
<dbReference type="InterPro" id="IPR011010">
    <property type="entry name" value="DNA_brk_join_enz"/>
</dbReference>
<dbReference type="AlphaFoldDB" id="A0A0D1JH24"/>
<dbReference type="PANTHER" id="PTHR30349:SF64">
    <property type="entry name" value="PROPHAGE INTEGRASE INTD-RELATED"/>
    <property type="match status" value="1"/>
</dbReference>
<dbReference type="InterPro" id="IPR050090">
    <property type="entry name" value="Tyrosine_recombinase_XerCD"/>
</dbReference>
<dbReference type="GO" id="GO:0015074">
    <property type="term" value="P:DNA integration"/>
    <property type="evidence" value="ECO:0007669"/>
    <property type="project" value="UniProtKB-KW"/>
</dbReference>
<dbReference type="SUPFAM" id="SSF56349">
    <property type="entry name" value="DNA breaking-rejoining enzymes"/>
    <property type="match status" value="1"/>
</dbReference>
<dbReference type="GO" id="GO:0003677">
    <property type="term" value="F:DNA binding"/>
    <property type="evidence" value="ECO:0007669"/>
    <property type="project" value="UniProtKB-KW"/>
</dbReference>
<dbReference type="PROSITE" id="PS51898">
    <property type="entry name" value="TYR_RECOMBINASE"/>
    <property type="match status" value="1"/>
</dbReference>
<keyword evidence="7" id="KW-1185">Reference proteome</keyword>
<dbReference type="STRING" id="137591.AO080_10185"/>
<dbReference type="Gene3D" id="1.10.150.130">
    <property type="match status" value="1"/>
</dbReference>
<evidence type="ECO:0000256" key="2">
    <source>
        <dbReference type="ARBA" id="ARBA00022908"/>
    </source>
</evidence>
<evidence type="ECO:0000313" key="7">
    <source>
        <dbReference type="Proteomes" id="UP000032287"/>
    </source>
</evidence>